<organism evidence="3">
    <name type="scientific">uncultured spirochete</name>
    <dbReference type="NCBI Taxonomy" id="156406"/>
    <lineage>
        <taxon>Bacteria</taxon>
        <taxon>Pseudomonadati</taxon>
        <taxon>Spirochaetota</taxon>
        <taxon>Spirochaetia</taxon>
        <taxon>Spirochaetales</taxon>
        <taxon>environmental samples</taxon>
    </lineage>
</organism>
<feature type="domain" description="GerMN" evidence="2">
    <location>
        <begin position="40"/>
        <end position="145"/>
    </location>
</feature>
<feature type="transmembrane region" description="Helical" evidence="1">
    <location>
        <begin position="12"/>
        <end position="32"/>
    </location>
</feature>
<evidence type="ECO:0000256" key="1">
    <source>
        <dbReference type="SAM" id="Phobius"/>
    </source>
</evidence>
<reference evidence="3" key="1">
    <citation type="submission" date="2017-02" db="EMBL/GenBank/DDBJ databases">
        <authorList>
            <person name="Regsiter A."/>
            <person name="William W."/>
        </authorList>
    </citation>
    <scope>NUCLEOTIDE SEQUENCE</scope>
    <source>
        <strain evidence="3">Bib</strain>
    </source>
</reference>
<dbReference type="EMBL" id="FWDM01000002">
    <property type="protein sequence ID" value="SLM09955.1"/>
    <property type="molecule type" value="Genomic_DNA"/>
</dbReference>
<proteinExistence type="predicted"/>
<keyword evidence="1" id="KW-0812">Transmembrane</keyword>
<protein>
    <recommendedName>
        <fullName evidence="2">GerMN domain-containing protein</fullName>
    </recommendedName>
</protein>
<dbReference type="Pfam" id="PF10646">
    <property type="entry name" value="Germane"/>
    <property type="match status" value="1"/>
</dbReference>
<name>A0A3P3XFC4_9SPIR</name>
<dbReference type="InterPro" id="IPR019606">
    <property type="entry name" value="GerMN"/>
</dbReference>
<keyword evidence="1" id="KW-0472">Membrane</keyword>
<sequence>MSTDSTRRHAERYVIAALILGAVIFILLRGPILQFNGMRLYFPDEKGQNLKLEMRHIAPIGSLEEKASDVIRELLLGPLTRNLQPLVHSDISLLRVVAGKNSIYLDFSTVSLEEISASYKLFKEAIEKSLHETIPGNYHVYIYINSILTR</sequence>
<evidence type="ECO:0000313" key="3">
    <source>
        <dbReference type="EMBL" id="SLM09955.1"/>
    </source>
</evidence>
<accession>A0A3P3XFC4</accession>
<dbReference type="AlphaFoldDB" id="A0A3P3XFC4"/>
<keyword evidence="1" id="KW-1133">Transmembrane helix</keyword>
<gene>
    <name evidence="3" type="ORF">SPIROBIBN47_100185</name>
</gene>
<evidence type="ECO:0000259" key="2">
    <source>
        <dbReference type="Pfam" id="PF10646"/>
    </source>
</evidence>